<reference evidence="1" key="1">
    <citation type="submission" date="2022-09" db="EMBL/GenBank/DDBJ databases">
        <title>Fusarium specimens isolated from Avocado Roots.</title>
        <authorList>
            <person name="Stajich J."/>
            <person name="Roper C."/>
            <person name="Heimlech-Rivalta G."/>
        </authorList>
    </citation>
    <scope>NUCLEOTIDE SEQUENCE</scope>
    <source>
        <strain evidence="1">A02</strain>
    </source>
</reference>
<comment type="caution">
    <text evidence="1">The sequence shown here is derived from an EMBL/GenBank/DDBJ whole genome shotgun (WGS) entry which is preliminary data.</text>
</comment>
<name>A0A9W8R7F1_9HYPO</name>
<evidence type="ECO:0000313" key="2">
    <source>
        <dbReference type="Proteomes" id="UP001152087"/>
    </source>
</evidence>
<sequence length="213" mass="24464">MYGKYIDPFATPTPCNCAAEHQAQVQCPHHGCCFLTTKVVPCSHTNCTQTYDIHRYERPPRQQQIWGINPIFHTQPGDDWESIEYVDIAIFSTNMPPQVIDLADEFKELLDDLIIKGRDIASKHENLARVLTETDDKRKLHAKQHCIACSGKNWVCPVAQDIEGEEQVAANLRSEGLTLSFEFKRIWTDVNNKVVRHMVMEQVNEIFRLRGIT</sequence>
<keyword evidence="2" id="KW-1185">Reference proteome</keyword>
<proteinExistence type="predicted"/>
<dbReference type="AlphaFoldDB" id="A0A9W8R7F1"/>
<evidence type="ECO:0000313" key="1">
    <source>
        <dbReference type="EMBL" id="KAJ4190200.1"/>
    </source>
</evidence>
<dbReference type="EMBL" id="JAOQAV010000011">
    <property type="protein sequence ID" value="KAJ4190200.1"/>
    <property type="molecule type" value="Genomic_DNA"/>
</dbReference>
<protein>
    <submittedName>
        <fullName evidence="1">Uncharacterized protein</fullName>
    </submittedName>
</protein>
<dbReference type="Proteomes" id="UP001152087">
    <property type="component" value="Unassembled WGS sequence"/>
</dbReference>
<accession>A0A9W8R7F1</accession>
<organism evidence="1 2">
    <name type="scientific">Fusarium falciforme</name>
    <dbReference type="NCBI Taxonomy" id="195108"/>
    <lineage>
        <taxon>Eukaryota</taxon>
        <taxon>Fungi</taxon>
        <taxon>Dikarya</taxon>
        <taxon>Ascomycota</taxon>
        <taxon>Pezizomycotina</taxon>
        <taxon>Sordariomycetes</taxon>
        <taxon>Hypocreomycetidae</taxon>
        <taxon>Hypocreales</taxon>
        <taxon>Nectriaceae</taxon>
        <taxon>Fusarium</taxon>
        <taxon>Fusarium solani species complex</taxon>
    </lineage>
</organism>
<gene>
    <name evidence="1" type="ORF">NW755_005341</name>
</gene>